<organism evidence="3 4">
    <name type="scientific">Nonomuraea montanisoli</name>
    <dbReference type="NCBI Taxonomy" id="2741721"/>
    <lineage>
        <taxon>Bacteria</taxon>
        <taxon>Bacillati</taxon>
        <taxon>Actinomycetota</taxon>
        <taxon>Actinomycetes</taxon>
        <taxon>Streptosporangiales</taxon>
        <taxon>Streptosporangiaceae</taxon>
        <taxon>Nonomuraea</taxon>
    </lineage>
</organism>
<keyword evidence="4" id="KW-1185">Reference proteome</keyword>
<accession>A0A7Y6IH12</accession>
<dbReference type="EMBL" id="JABWGN010000026">
    <property type="protein sequence ID" value="NUW38098.1"/>
    <property type="molecule type" value="Genomic_DNA"/>
</dbReference>
<evidence type="ECO:0000313" key="3">
    <source>
        <dbReference type="EMBL" id="NUW38098.1"/>
    </source>
</evidence>
<feature type="domain" description="Hemerythrin-like" evidence="2">
    <location>
        <begin position="95"/>
        <end position="195"/>
    </location>
</feature>
<protein>
    <submittedName>
        <fullName evidence="3">Hemerythrin domain-containing protein</fullName>
    </submittedName>
</protein>
<name>A0A7Y6IH12_9ACTN</name>
<reference evidence="3 4" key="1">
    <citation type="submission" date="2020-06" db="EMBL/GenBank/DDBJ databases">
        <title>Nonomuraea sp. SMC257, a novel actinomycete isolated from soil.</title>
        <authorList>
            <person name="Chanama M."/>
        </authorList>
    </citation>
    <scope>NUCLEOTIDE SEQUENCE [LARGE SCALE GENOMIC DNA]</scope>
    <source>
        <strain evidence="3 4">SMC257</strain>
    </source>
</reference>
<feature type="region of interest" description="Disordered" evidence="1">
    <location>
        <begin position="1"/>
        <end position="89"/>
    </location>
</feature>
<proteinExistence type="predicted"/>
<dbReference type="Pfam" id="PF01814">
    <property type="entry name" value="Hemerythrin"/>
    <property type="match status" value="1"/>
</dbReference>
<feature type="compositionally biased region" description="Polar residues" evidence="1">
    <location>
        <begin position="39"/>
        <end position="60"/>
    </location>
</feature>
<evidence type="ECO:0000256" key="1">
    <source>
        <dbReference type="SAM" id="MobiDB-lite"/>
    </source>
</evidence>
<evidence type="ECO:0000313" key="4">
    <source>
        <dbReference type="Proteomes" id="UP000586042"/>
    </source>
</evidence>
<dbReference type="InterPro" id="IPR012312">
    <property type="entry name" value="Hemerythrin-like"/>
</dbReference>
<dbReference type="Gene3D" id="1.20.120.520">
    <property type="entry name" value="nmb1532 protein domain like"/>
    <property type="match status" value="1"/>
</dbReference>
<gene>
    <name evidence="3" type="ORF">HTZ77_42885</name>
</gene>
<feature type="compositionally biased region" description="Low complexity" evidence="1">
    <location>
        <begin position="1"/>
        <end position="24"/>
    </location>
</feature>
<dbReference type="Proteomes" id="UP000586042">
    <property type="component" value="Unassembled WGS sequence"/>
</dbReference>
<sequence>MIGGLADAVEASAVPPVSSAVAGPTRTPESGAERPTGVPTPSQRTQGPPPTTQAIQSKRTSGPGMPASSRLALSQRTPRASAPAQEAPLVSRRRAVAVRDYVTLLCEEMDRHHECAERVLWPILSESAGAAIDMRPYLESRDALTPIVAGLRAAADQFVDDPESGAALLAALLRVVRDRIDEHVDHLDQDVLPLITRYVSADDYVVASRRMRSTIAPHRVPWVLPWAARLATPEERRQLMREAGVGRRALLAMSGRAYARLERRVFGPAIRHSHSRS</sequence>
<dbReference type="AlphaFoldDB" id="A0A7Y6IH12"/>
<evidence type="ECO:0000259" key="2">
    <source>
        <dbReference type="Pfam" id="PF01814"/>
    </source>
</evidence>
<comment type="caution">
    <text evidence="3">The sequence shown here is derived from an EMBL/GenBank/DDBJ whole genome shotgun (WGS) entry which is preliminary data.</text>
</comment>
<dbReference type="RefSeq" id="WP_175595539.1">
    <property type="nucleotide sequence ID" value="NZ_JABWGN010000026.1"/>
</dbReference>